<gene>
    <name evidence="6" type="ORF">SAY87_018611</name>
</gene>
<dbReference type="AlphaFoldDB" id="A0AAN7Q5T3"/>
<dbReference type="Gene3D" id="3.30.40.10">
    <property type="entry name" value="Zinc/RING finger domain, C3HC4 (zinc finger)"/>
    <property type="match status" value="1"/>
</dbReference>
<keyword evidence="2 4" id="KW-0863">Zinc-finger</keyword>
<dbReference type="GO" id="GO:0005634">
    <property type="term" value="C:nucleus"/>
    <property type="evidence" value="ECO:0007669"/>
    <property type="project" value="TreeGrafter"/>
</dbReference>
<dbReference type="GO" id="GO:0008270">
    <property type="term" value="F:zinc ion binding"/>
    <property type="evidence" value="ECO:0007669"/>
    <property type="project" value="UniProtKB-KW"/>
</dbReference>
<keyword evidence="1" id="KW-0479">Metal-binding</keyword>
<dbReference type="InterPro" id="IPR001841">
    <property type="entry name" value="Znf_RING"/>
</dbReference>
<keyword evidence="7" id="KW-1185">Reference proteome</keyword>
<reference evidence="6 7" key="1">
    <citation type="journal article" date="2023" name="Hortic Res">
        <title>Pangenome of water caltrop reveals structural variations and asymmetric subgenome divergence after allopolyploidization.</title>
        <authorList>
            <person name="Zhang X."/>
            <person name="Chen Y."/>
            <person name="Wang L."/>
            <person name="Yuan Y."/>
            <person name="Fang M."/>
            <person name="Shi L."/>
            <person name="Lu R."/>
            <person name="Comes H.P."/>
            <person name="Ma Y."/>
            <person name="Chen Y."/>
            <person name="Huang G."/>
            <person name="Zhou Y."/>
            <person name="Zheng Z."/>
            <person name="Qiu Y."/>
        </authorList>
    </citation>
    <scope>NUCLEOTIDE SEQUENCE [LARGE SCALE GENOMIC DNA]</scope>
    <source>
        <tissue evidence="6">Roots</tissue>
    </source>
</reference>
<dbReference type="PROSITE" id="PS50089">
    <property type="entry name" value="ZF_RING_2"/>
    <property type="match status" value="1"/>
</dbReference>
<evidence type="ECO:0000313" key="6">
    <source>
        <dbReference type="EMBL" id="KAK4757310.1"/>
    </source>
</evidence>
<accession>A0AAN7Q5T3</accession>
<name>A0AAN7Q5T3_9MYRT</name>
<proteinExistence type="predicted"/>
<dbReference type="Proteomes" id="UP001345219">
    <property type="component" value="Chromosome 15"/>
</dbReference>
<dbReference type="InterPro" id="IPR013083">
    <property type="entry name" value="Znf_RING/FYVE/PHD"/>
</dbReference>
<protein>
    <recommendedName>
        <fullName evidence="5">RING-type domain-containing protein</fullName>
    </recommendedName>
</protein>
<evidence type="ECO:0000256" key="4">
    <source>
        <dbReference type="PROSITE-ProRule" id="PRU00175"/>
    </source>
</evidence>
<feature type="domain" description="RING-type" evidence="5">
    <location>
        <begin position="184"/>
        <end position="227"/>
    </location>
</feature>
<dbReference type="PANTHER" id="PTHR45931:SF16">
    <property type="entry name" value="RING_U-BOX SUPERFAMILY PROTEIN"/>
    <property type="match status" value="1"/>
</dbReference>
<dbReference type="GO" id="GO:0061630">
    <property type="term" value="F:ubiquitin protein ligase activity"/>
    <property type="evidence" value="ECO:0007669"/>
    <property type="project" value="TreeGrafter"/>
</dbReference>
<evidence type="ECO:0000259" key="5">
    <source>
        <dbReference type="PROSITE" id="PS50089"/>
    </source>
</evidence>
<evidence type="ECO:0000256" key="3">
    <source>
        <dbReference type="ARBA" id="ARBA00022833"/>
    </source>
</evidence>
<comment type="caution">
    <text evidence="6">The sequence shown here is derived from an EMBL/GenBank/DDBJ whole genome shotgun (WGS) entry which is preliminary data.</text>
</comment>
<dbReference type="SMART" id="SM00184">
    <property type="entry name" value="RING"/>
    <property type="match status" value="1"/>
</dbReference>
<sequence length="248" mass="29635">MAGTLKLEARISLQEDDDEEDYDIILFNIHYENNTQILEIDENEDDSVNVEYENFINENRSKYFNRNQLTDSNMMESIFTSLMDELVPWHWMKDTCEQLVDTAQLVSNRLSNLYEHQFVVNITIKTVTIKFDSENDSNNILHDYFENLLIEKICDYDCKKIYNPYTLESWPLIPFDEIEDDNSCSICFEDYINDNNSVIIITPCSHKYHFKCIFKWLREHVGCPLCRSQIPYTYSMIIIYQPMIYDDY</sequence>
<evidence type="ECO:0000256" key="1">
    <source>
        <dbReference type="ARBA" id="ARBA00022723"/>
    </source>
</evidence>
<dbReference type="EMBL" id="JAXIOK010000012">
    <property type="protein sequence ID" value="KAK4757310.1"/>
    <property type="molecule type" value="Genomic_DNA"/>
</dbReference>
<dbReference type="InterPro" id="IPR051834">
    <property type="entry name" value="RING_finger_E3_ligase"/>
</dbReference>
<dbReference type="SUPFAM" id="SSF57850">
    <property type="entry name" value="RING/U-box"/>
    <property type="match status" value="1"/>
</dbReference>
<keyword evidence="3" id="KW-0862">Zinc</keyword>
<dbReference type="GO" id="GO:0006511">
    <property type="term" value="P:ubiquitin-dependent protein catabolic process"/>
    <property type="evidence" value="ECO:0007669"/>
    <property type="project" value="TreeGrafter"/>
</dbReference>
<dbReference type="Pfam" id="PF13639">
    <property type="entry name" value="zf-RING_2"/>
    <property type="match status" value="1"/>
</dbReference>
<evidence type="ECO:0000313" key="7">
    <source>
        <dbReference type="Proteomes" id="UP001345219"/>
    </source>
</evidence>
<dbReference type="PANTHER" id="PTHR45931">
    <property type="entry name" value="SI:CH211-59O9.10"/>
    <property type="match status" value="1"/>
</dbReference>
<organism evidence="6 7">
    <name type="scientific">Trapa incisa</name>
    <dbReference type="NCBI Taxonomy" id="236973"/>
    <lineage>
        <taxon>Eukaryota</taxon>
        <taxon>Viridiplantae</taxon>
        <taxon>Streptophyta</taxon>
        <taxon>Embryophyta</taxon>
        <taxon>Tracheophyta</taxon>
        <taxon>Spermatophyta</taxon>
        <taxon>Magnoliopsida</taxon>
        <taxon>eudicotyledons</taxon>
        <taxon>Gunneridae</taxon>
        <taxon>Pentapetalae</taxon>
        <taxon>rosids</taxon>
        <taxon>malvids</taxon>
        <taxon>Myrtales</taxon>
        <taxon>Lythraceae</taxon>
        <taxon>Trapa</taxon>
    </lineage>
</organism>
<evidence type="ECO:0000256" key="2">
    <source>
        <dbReference type="ARBA" id="ARBA00022771"/>
    </source>
</evidence>